<comment type="caution">
    <text evidence="6">The sequence shown here is derived from an EMBL/GenBank/DDBJ whole genome shotgun (WGS) entry which is preliminary data.</text>
</comment>
<name>A0ABP7BM63_9MICO</name>
<dbReference type="RefSeq" id="WP_221857261.1">
    <property type="nucleotide sequence ID" value="NZ_BAAAYV010000012.1"/>
</dbReference>
<evidence type="ECO:0000256" key="5">
    <source>
        <dbReference type="SAM" id="Phobius"/>
    </source>
</evidence>
<evidence type="ECO:0000256" key="1">
    <source>
        <dbReference type="ARBA" id="ARBA00004141"/>
    </source>
</evidence>
<accession>A0ABP7BM63</accession>
<feature type="transmembrane region" description="Helical" evidence="5">
    <location>
        <begin position="45"/>
        <end position="65"/>
    </location>
</feature>
<evidence type="ECO:0000256" key="3">
    <source>
        <dbReference type="ARBA" id="ARBA00022989"/>
    </source>
</evidence>
<reference evidence="7" key="1">
    <citation type="journal article" date="2019" name="Int. J. Syst. Evol. Microbiol.">
        <title>The Global Catalogue of Microorganisms (GCM) 10K type strain sequencing project: providing services to taxonomists for standard genome sequencing and annotation.</title>
        <authorList>
            <consortium name="The Broad Institute Genomics Platform"/>
            <consortium name="The Broad Institute Genome Sequencing Center for Infectious Disease"/>
            <person name="Wu L."/>
            <person name="Ma J."/>
        </authorList>
    </citation>
    <scope>NUCLEOTIDE SEQUENCE [LARGE SCALE GENOMIC DNA]</scope>
    <source>
        <strain evidence="7">JCM 16546</strain>
    </source>
</reference>
<comment type="subcellular location">
    <subcellularLocation>
        <location evidence="1">Membrane</location>
        <topology evidence="1">Multi-pass membrane protein</topology>
    </subcellularLocation>
</comment>
<feature type="transmembrane region" description="Helical" evidence="5">
    <location>
        <begin position="6"/>
        <end position="25"/>
    </location>
</feature>
<proteinExistence type="predicted"/>
<feature type="transmembrane region" description="Helical" evidence="5">
    <location>
        <begin position="99"/>
        <end position="119"/>
    </location>
</feature>
<sequence length="121" mass="12647">MLIALWIVNALAALLMLMAGSMKAIRSKDALRPQMAWVDDFSAGFVRFIGVVEVIGALGLVLPLATGIAPILTPIAATGLAIVMFGAVVVHIRRKEPFLPALVIALLVTASAVLGYLVVLG</sequence>
<dbReference type="InterPro" id="IPR032808">
    <property type="entry name" value="DoxX"/>
</dbReference>
<keyword evidence="4 5" id="KW-0472">Membrane</keyword>
<feature type="transmembrane region" description="Helical" evidence="5">
    <location>
        <begin position="71"/>
        <end position="92"/>
    </location>
</feature>
<protein>
    <submittedName>
        <fullName evidence="6">DoxX family protein</fullName>
    </submittedName>
</protein>
<gene>
    <name evidence="6" type="ORF">GCM10022202_25180</name>
</gene>
<organism evidence="6 7">
    <name type="scientific">Microbacterium marinilacus</name>
    <dbReference type="NCBI Taxonomy" id="415209"/>
    <lineage>
        <taxon>Bacteria</taxon>
        <taxon>Bacillati</taxon>
        <taxon>Actinomycetota</taxon>
        <taxon>Actinomycetes</taxon>
        <taxon>Micrococcales</taxon>
        <taxon>Microbacteriaceae</taxon>
        <taxon>Microbacterium</taxon>
    </lineage>
</organism>
<keyword evidence="2 5" id="KW-0812">Transmembrane</keyword>
<evidence type="ECO:0000313" key="7">
    <source>
        <dbReference type="Proteomes" id="UP001410795"/>
    </source>
</evidence>
<keyword evidence="7" id="KW-1185">Reference proteome</keyword>
<dbReference type="Pfam" id="PF13564">
    <property type="entry name" value="DoxX_2"/>
    <property type="match status" value="1"/>
</dbReference>
<dbReference type="EMBL" id="BAAAYV010000012">
    <property type="protein sequence ID" value="GAA3662561.1"/>
    <property type="molecule type" value="Genomic_DNA"/>
</dbReference>
<keyword evidence="3 5" id="KW-1133">Transmembrane helix</keyword>
<evidence type="ECO:0000313" key="6">
    <source>
        <dbReference type="EMBL" id="GAA3662561.1"/>
    </source>
</evidence>
<evidence type="ECO:0000256" key="4">
    <source>
        <dbReference type="ARBA" id="ARBA00023136"/>
    </source>
</evidence>
<dbReference type="Proteomes" id="UP001410795">
    <property type="component" value="Unassembled WGS sequence"/>
</dbReference>
<evidence type="ECO:0000256" key="2">
    <source>
        <dbReference type="ARBA" id="ARBA00022692"/>
    </source>
</evidence>